<dbReference type="OrthoDB" id="9795712at2"/>
<evidence type="ECO:0000259" key="3">
    <source>
        <dbReference type="Pfam" id="PF07992"/>
    </source>
</evidence>
<keyword evidence="1" id="KW-0285">Flavoprotein</keyword>
<dbReference type="Gene3D" id="3.50.50.60">
    <property type="entry name" value="FAD/NAD(P)-binding domain"/>
    <property type="match status" value="2"/>
</dbReference>
<dbReference type="InterPro" id="IPR050097">
    <property type="entry name" value="Ferredoxin-NADP_redctase_2"/>
</dbReference>
<evidence type="ECO:0000256" key="2">
    <source>
        <dbReference type="ARBA" id="ARBA00023002"/>
    </source>
</evidence>
<evidence type="ECO:0000313" key="5">
    <source>
        <dbReference type="Proteomes" id="UP000294692"/>
    </source>
</evidence>
<sequence length="296" mass="31180">MTDALIVGAGPAGVSCAVWLARLGFEPVLFEAGPQVGGLCLTNPYPDIWNAVAPRATGIEVAHRLAQSLDDAGVPLHLSSRVTGLVKENGGFLLQTERGATARGRFLVLATGVRARRLEDTCGQVVAEDMPGILVGPGAHVAAQDFSGKTVAVLGGGDNAFENALYAMEHGAREVRVHARTIRAQRQFARKFPVDRIAHGPAEVDAGRRTVNGRPYDLILVLYGWEPCVPPCSGFALARDARGFLRTEMQTAQTSEPGVYAIGEVAQRQHPCAVTALADGVTAAKAIQARIEAGSA</sequence>
<name>A0A4R3VAI5_9BURK</name>
<dbReference type="SUPFAM" id="SSF51905">
    <property type="entry name" value="FAD/NAD(P)-binding domain"/>
    <property type="match status" value="1"/>
</dbReference>
<protein>
    <submittedName>
        <fullName evidence="4">Thioredoxin reductase</fullName>
    </submittedName>
</protein>
<proteinExistence type="predicted"/>
<dbReference type="PRINTS" id="PR00368">
    <property type="entry name" value="FADPNR"/>
</dbReference>
<dbReference type="GO" id="GO:0016491">
    <property type="term" value="F:oxidoreductase activity"/>
    <property type="evidence" value="ECO:0007669"/>
    <property type="project" value="UniProtKB-KW"/>
</dbReference>
<reference evidence="4 5" key="1">
    <citation type="submission" date="2019-03" db="EMBL/GenBank/DDBJ databases">
        <title>Genomic Encyclopedia of Type Strains, Phase IV (KMG-IV): sequencing the most valuable type-strain genomes for metagenomic binning, comparative biology and taxonomic classification.</title>
        <authorList>
            <person name="Goeker M."/>
        </authorList>
    </citation>
    <scope>NUCLEOTIDE SEQUENCE [LARGE SCALE GENOMIC DNA]</scope>
    <source>
        <strain evidence="4 5">DSM 100048</strain>
    </source>
</reference>
<dbReference type="PANTHER" id="PTHR48105">
    <property type="entry name" value="THIOREDOXIN REDUCTASE 1-RELATED-RELATED"/>
    <property type="match status" value="1"/>
</dbReference>
<dbReference type="AlphaFoldDB" id="A0A4R3VAI5"/>
<comment type="caution">
    <text evidence="4">The sequence shown here is derived from an EMBL/GenBank/DDBJ whole genome shotgun (WGS) entry which is preliminary data.</text>
</comment>
<dbReference type="EMBL" id="SMBX01000003">
    <property type="protein sequence ID" value="TCV00548.1"/>
    <property type="molecule type" value="Genomic_DNA"/>
</dbReference>
<dbReference type="Pfam" id="PF07992">
    <property type="entry name" value="Pyr_redox_2"/>
    <property type="match status" value="1"/>
</dbReference>
<evidence type="ECO:0000256" key="1">
    <source>
        <dbReference type="ARBA" id="ARBA00022630"/>
    </source>
</evidence>
<evidence type="ECO:0000313" key="4">
    <source>
        <dbReference type="EMBL" id="TCV00548.1"/>
    </source>
</evidence>
<dbReference type="RefSeq" id="WP_132475145.1">
    <property type="nucleotide sequence ID" value="NZ_JBHRVM010000001.1"/>
</dbReference>
<dbReference type="InterPro" id="IPR023753">
    <property type="entry name" value="FAD/NAD-binding_dom"/>
</dbReference>
<dbReference type="InterPro" id="IPR036291">
    <property type="entry name" value="NAD(P)-bd_dom_sf"/>
</dbReference>
<dbReference type="PRINTS" id="PR00469">
    <property type="entry name" value="PNDRDTASEII"/>
</dbReference>
<organism evidence="4 5">
    <name type="scientific">Paracandidimonas soli</name>
    <dbReference type="NCBI Taxonomy" id="1917182"/>
    <lineage>
        <taxon>Bacteria</taxon>
        <taxon>Pseudomonadati</taxon>
        <taxon>Pseudomonadota</taxon>
        <taxon>Betaproteobacteria</taxon>
        <taxon>Burkholderiales</taxon>
        <taxon>Alcaligenaceae</taxon>
        <taxon>Paracandidimonas</taxon>
    </lineage>
</organism>
<gene>
    <name evidence="4" type="ORF">EV686_103129</name>
</gene>
<feature type="domain" description="FAD/NAD(P)-binding" evidence="3">
    <location>
        <begin position="3"/>
        <end position="280"/>
    </location>
</feature>
<keyword evidence="5" id="KW-1185">Reference proteome</keyword>
<dbReference type="Proteomes" id="UP000294692">
    <property type="component" value="Unassembled WGS sequence"/>
</dbReference>
<accession>A0A4R3VAI5</accession>
<dbReference type="InterPro" id="IPR036188">
    <property type="entry name" value="FAD/NAD-bd_sf"/>
</dbReference>
<dbReference type="SUPFAM" id="SSF51735">
    <property type="entry name" value="NAD(P)-binding Rossmann-fold domains"/>
    <property type="match status" value="1"/>
</dbReference>
<keyword evidence="2" id="KW-0560">Oxidoreductase</keyword>